<accession>A0A132NG60</accession>
<comment type="caution">
    <text evidence="1">The sequence shown here is derived from an EMBL/GenBank/DDBJ whole genome shotgun (WGS) entry which is preliminary data.</text>
</comment>
<evidence type="ECO:0000313" key="1">
    <source>
        <dbReference type="EMBL" id="KWX09088.1"/>
    </source>
</evidence>
<dbReference type="Gene3D" id="3.40.50.300">
    <property type="entry name" value="P-loop containing nucleotide triphosphate hydrolases"/>
    <property type="match status" value="1"/>
</dbReference>
<evidence type="ECO:0008006" key="3">
    <source>
        <dbReference type="Google" id="ProtNLM"/>
    </source>
</evidence>
<organism evidence="1 2">
    <name type="scientific">Carbonactinospora thermoautotrophica</name>
    <dbReference type="NCBI Taxonomy" id="1469144"/>
    <lineage>
        <taxon>Bacteria</taxon>
        <taxon>Bacillati</taxon>
        <taxon>Actinomycetota</taxon>
        <taxon>Actinomycetes</taxon>
        <taxon>Kitasatosporales</taxon>
        <taxon>Carbonactinosporaceae</taxon>
        <taxon>Carbonactinospora</taxon>
    </lineage>
</organism>
<proteinExistence type="predicted"/>
<dbReference type="InterPro" id="IPR027417">
    <property type="entry name" value="P-loop_NTPase"/>
</dbReference>
<dbReference type="EMBL" id="JYIK01000890">
    <property type="protein sequence ID" value="KWX09088.1"/>
    <property type="molecule type" value="Genomic_DNA"/>
</dbReference>
<feature type="non-terminal residue" evidence="1">
    <location>
        <position position="108"/>
    </location>
</feature>
<dbReference type="AlphaFoldDB" id="A0A132NG60"/>
<name>A0A132NG60_9ACTN</name>
<reference evidence="2" key="1">
    <citation type="submission" date="2015-02" db="EMBL/GenBank/DDBJ databases">
        <title>Physiological reanalysis, assessment of diazotrophy, and genome sequences of multiple isolates of Streptomyces thermoautotrophicus.</title>
        <authorList>
            <person name="MacKellar D.C."/>
            <person name="Lieber L."/>
            <person name="Norman J."/>
            <person name="Bolger A."/>
            <person name="Tobin C."/>
            <person name="Murray J.W."/>
            <person name="Friesen M."/>
            <person name="Prell J."/>
        </authorList>
    </citation>
    <scope>NUCLEOTIDE SEQUENCE [LARGE SCALE GENOMIC DNA]</scope>
    <source>
        <strain evidence="2">UBT1</strain>
    </source>
</reference>
<sequence>MLDSLGGLRTLLGEVRLPLEVPGAARARQGRWEIVGQLDDYVLPRLRQLDAPLLTVVGGSTGAGKSTLVNSVVGAEVSRPGVLRPTTRAPVLVYHPEDERWFAGERIL</sequence>
<protein>
    <recommendedName>
        <fullName evidence="3">ATP-binding protein</fullName>
    </recommendedName>
</protein>
<gene>
    <name evidence="1" type="ORF">TR74_11685</name>
</gene>
<evidence type="ECO:0000313" key="2">
    <source>
        <dbReference type="Proteomes" id="UP000070598"/>
    </source>
</evidence>
<dbReference type="SUPFAM" id="SSF52540">
    <property type="entry name" value="P-loop containing nucleoside triphosphate hydrolases"/>
    <property type="match status" value="1"/>
</dbReference>
<dbReference type="PATRIC" id="fig|1469144.9.peg.2985"/>
<dbReference type="Proteomes" id="UP000070598">
    <property type="component" value="Unassembled WGS sequence"/>
</dbReference>